<evidence type="ECO:0000256" key="1">
    <source>
        <dbReference type="SAM" id="MobiDB-lite"/>
    </source>
</evidence>
<proteinExistence type="predicted"/>
<evidence type="ECO:0000313" key="3">
    <source>
        <dbReference type="EMBL" id="MFC6423224.1"/>
    </source>
</evidence>
<sequence>MSNPEQNPSGTPDPYGAPQDPAAGQAPQAPQYGAPASGAPQAPQYGAPQAPQYGAPQAPAPQGYGATAPATDPGKTLGIVGLVLSILTCTSLIGVVLSIVALVKSKKAGYKNGFALAGIIVGAVLLIASIVVGIFFLVAGNALLEACEGVPSGETIVWQGETVPCP</sequence>
<feature type="transmembrane region" description="Helical" evidence="2">
    <location>
        <begin position="114"/>
        <end position="138"/>
    </location>
</feature>
<organism evidence="3 4">
    <name type="scientific">Oerskovia paurometabola</name>
    <dbReference type="NCBI Taxonomy" id="162170"/>
    <lineage>
        <taxon>Bacteria</taxon>
        <taxon>Bacillati</taxon>
        <taxon>Actinomycetota</taxon>
        <taxon>Actinomycetes</taxon>
        <taxon>Micrococcales</taxon>
        <taxon>Cellulomonadaceae</taxon>
        <taxon>Oerskovia</taxon>
    </lineage>
</organism>
<reference evidence="4" key="1">
    <citation type="journal article" date="2019" name="Int. J. Syst. Evol. Microbiol.">
        <title>The Global Catalogue of Microorganisms (GCM) 10K type strain sequencing project: providing services to taxonomists for standard genome sequencing and annotation.</title>
        <authorList>
            <consortium name="The Broad Institute Genomics Platform"/>
            <consortium name="The Broad Institute Genome Sequencing Center for Infectious Disease"/>
            <person name="Wu L."/>
            <person name="Ma J."/>
        </authorList>
    </citation>
    <scope>NUCLEOTIDE SEQUENCE [LARGE SCALE GENOMIC DNA]</scope>
    <source>
        <strain evidence="4">CCUG 47105</strain>
    </source>
</reference>
<accession>A0ABW1X6C8</accession>
<evidence type="ECO:0000313" key="4">
    <source>
        <dbReference type="Proteomes" id="UP001596305"/>
    </source>
</evidence>
<dbReference type="RefSeq" id="WP_204809789.1">
    <property type="nucleotide sequence ID" value="NZ_BAAAIY010000004.1"/>
</dbReference>
<keyword evidence="2" id="KW-0472">Membrane</keyword>
<evidence type="ECO:0000256" key="2">
    <source>
        <dbReference type="SAM" id="Phobius"/>
    </source>
</evidence>
<keyword evidence="2" id="KW-0812">Transmembrane</keyword>
<keyword evidence="4" id="KW-1185">Reference proteome</keyword>
<protein>
    <submittedName>
        <fullName evidence="3">DUF4190 domain-containing protein</fullName>
    </submittedName>
</protein>
<comment type="caution">
    <text evidence="3">The sequence shown here is derived from an EMBL/GenBank/DDBJ whole genome shotgun (WGS) entry which is preliminary data.</text>
</comment>
<dbReference type="EMBL" id="JBHSTM010000001">
    <property type="protein sequence ID" value="MFC6423224.1"/>
    <property type="molecule type" value="Genomic_DNA"/>
</dbReference>
<keyword evidence="2" id="KW-1133">Transmembrane helix</keyword>
<feature type="region of interest" description="Disordered" evidence="1">
    <location>
        <begin position="1"/>
        <end position="69"/>
    </location>
</feature>
<feature type="transmembrane region" description="Helical" evidence="2">
    <location>
        <begin position="79"/>
        <end position="102"/>
    </location>
</feature>
<gene>
    <name evidence="3" type="ORF">ACFP71_00190</name>
</gene>
<name>A0ABW1X6C8_9CELL</name>
<feature type="compositionally biased region" description="Low complexity" evidence="1">
    <location>
        <begin position="12"/>
        <end position="69"/>
    </location>
</feature>
<dbReference type="Proteomes" id="UP001596305">
    <property type="component" value="Unassembled WGS sequence"/>
</dbReference>
<feature type="compositionally biased region" description="Polar residues" evidence="1">
    <location>
        <begin position="1"/>
        <end position="10"/>
    </location>
</feature>